<protein>
    <submittedName>
        <fullName evidence="1">Uncharacterized protein</fullName>
    </submittedName>
</protein>
<dbReference type="AlphaFoldDB" id="A0A0A9GCY4"/>
<proteinExistence type="predicted"/>
<evidence type="ECO:0000313" key="1">
    <source>
        <dbReference type="EMBL" id="JAE22367.1"/>
    </source>
</evidence>
<sequence length="93" mass="10471">MRLQLQEMLGCKLPDFYVLVYLTSTEKGSPNHCISSNWHFLDKSLCTVKLPSSSKNIHNTSIMIRSCMNSILLIHGFEVSKAFLYQTNMAAGS</sequence>
<accession>A0A0A9GCY4</accession>
<organism evidence="1">
    <name type="scientific">Arundo donax</name>
    <name type="common">Giant reed</name>
    <name type="synonym">Donax arundinaceus</name>
    <dbReference type="NCBI Taxonomy" id="35708"/>
    <lineage>
        <taxon>Eukaryota</taxon>
        <taxon>Viridiplantae</taxon>
        <taxon>Streptophyta</taxon>
        <taxon>Embryophyta</taxon>
        <taxon>Tracheophyta</taxon>
        <taxon>Spermatophyta</taxon>
        <taxon>Magnoliopsida</taxon>
        <taxon>Liliopsida</taxon>
        <taxon>Poales</taxon>
        <taxon>Poaceae</taxon>
        <taxon>PACMAD clade</taxon>
        <taxon>Arundinoideae</taxon>
        <taxon>Arundineae</taxon>
        <taxon>Arundo</taxon>
    </lineage>
</organism>
<reference evidence="1" key="2">
    <citation type="journal article" date="2015" name="Data Brief">
        <title>Shoot transcriptome of the giant reed, Arundo donax.</title>
        <authorList>
            <person name="Barrero R.A."/>
            <person name="Guerrero F.D."/>
            <person name="Moolhuijzen P."/>
            <person name="Goolsby J.A."/>
            <person name="Tidwell J."/>
            <person name="Bellgard S.E."/>
            <person name="Bellgard M.I."/>
        </authorList>
    </citation>
    <scope>NUCLEOTIDE SEQUENCE</scope>
    <source>
        <tissue evidence="1">Shoot tissue taken approximately 20 cm above the soil surface</tissue>
    </source>
</reference>
<reference evidence="1" key="1">
    <citation type="submission" date="2014-09" db="EMBL/GenBank/DDBJ databases">
        <authorList>
            <person name="Magalhaes I.L.F."/>
            <person name="Oliveira U."/>
            <person name="Santos F.R."/>
            <person name="Vidigal T.H.D.A."/>
            <person name="Brescovit A.D."/>
            <person name="Santos A.J."/>
        </authorList>
    </citation>
    <scope>NUCLEOTIDE SEQUENCE</scope>
    <source>
        <tissue evidence="1">Shoot tissue taken approximately 20 cm above the soil surface</tissue>
    </source>
</reference>
<dbReference type="EMBL" id="GBRH01175529">
    <property type="protein sequence ID" value="JAE22367.1"/>
    <property type="molecule type" value="Transcribed_RNA"/>
</dbReference>
<name>A0A0A9GCY4_ARUDO</name>